<evidence type="ECO:0000256" key="2">
    <source>
        <dbReference type="SAM" id="Coils"/>
    </source>
</evidence>
<dbReference type="InterPro" id="IPR021109">
    <property type="entry name" value="Peptidase_aspartic_dom_sf"/>
</dbReference>
<dbReference type="EMBL" id="VDEP01000105">
    <property type="protein sequence ID" value="KAA1130999.1"/>
    <property type="molecule type" value="Genomic_DNA"/>
</dbReference>
<feature type="region of interest" description="Disordered" evidence="3">
    <location>
        <begin position="509"/>
        <end position="530"/>
    </location>
</feature>
<dbReference type="PROSITE" id="PS50175">
    <property type="entry name" value="ASP_PROT_RETROV"/>
    <property type="match status" value="1"/>
</dbReference>
<feature type="domain" description="Peptidase A2" evidence="4">
    <location>
        <begin position="742"/>
        <end position="779"/>
    </location>
</feature>
<proteinExistence type="predicted"/>
<dbReference type="SUPFAM" id="SSF50630">
    <property type="entry name" value="Acid proteases"/>
    <property type="match status" value="1"/>
</dbReference>
<dbReference type="Pfam" id="PF13975">
    <property type="entry name" value="gag-asp_proteas"/>
    <property type="match status" value="1"/>
</dbReference>
<evidence type="ECO:0000313" key="6">
    <source>
        <dbReference type="Proteomes" id="UP000325313"/>
    </source>
</evidence>
<gene>
    <name evidence="5" type="ORF">PGTUg99_023691</name>
</gene>
<dbReference type="Proteomes" id="UP000325313">
    <property type="component" value="Unassembled WGS sequence"/>
</dbReference>
<protein>
    <recommendedName>
        <fullName evidence="4">Peptidase A2 domain-containing protein</fullName>
    </recommendedName>
</protein>
<evidence type="ECO:0000259" key="4">
    <source>
        <dbReference type="PROSITE" id="PS50175"/>
    </source>
</evidence>
<feature type="coiled-coil region" evidence="2">
    <location>
        <begin position="53"/>
        <end position="114"/>
    </location>
</feature>
<evidence type="ECO:0000256" key="3">
    <source>
        <dbReference type="SAM" id="MobiDB-lite"/>
    </source>
</evidence>
<evidence type="ECO:0000256" key="1">
    <source>
        <dbReference type="ARBA" id="ARBA00022801"/>
    </source>
</evidence>
<dbReference type="AlphaFoldDB" id="A0A5B0S0I0"/>
<dbReference type="InterPro" id="IPR001995">
    <property type="entry name" value="Peptidase_A2_cat"/>
</dbReference>
<dbReference type="GO" id="GO:0006508">
    <property type="term" value="P:proteolysis"/>
    <property type="evidence" value="ECO:0007669"/>
    <property type="project" value="InterPro"/>
</dbReference>
<accession>A0A5B0S0I0</accession>
<name>A0A5B0S0I0_PUCGR</name>
<feature type="region of interest" description="Disordered" evidence="3">
    <location>
        <begin position="565"/>
        <end position="624"/>
    </location>
</feature>
<organism evidence="5 6">
    <name type="scientific">Puccinia graminis f. sp. tritici</name>
    <dbReference type="NCBI Taxonomy" id="56615"/>
    <lineage>
        <taxon>Eukaryota</taxon>
        <taxon>Fungi</taxon>
        <taxon>Dikarya</taxon>
        <taxon>Basidiomycota</taxon>
        <taxon>Pucciniomycotina</taxon>
        <taxon>Pucciniomycetes</taxon>
        <taxon>Pucciniales</taxon>
        <taxon>Pucciniaceae</taxon>
        <taxon>Puccinia</taxon>
    </lineage>
</organism>
<feature type="compositionally biased region" description="Polar residues" evidence="3">
    <location>
        <begin position="136"/>
        <end position="149"/>
    </location>
</feature>
<dbReference type="CDD" id="cd00303">
    <property type="entry name" value="retropepsin_like"/>
    <property type="match status" value="1"/>
</dbReference>
<evidence type="ECO:0000313" key="5">
    <source>
        <dbReference type="EMBL" id="KAA1130999.1"/>
    </source>
</evidence>
<sequence length="1068" mass="122157">MTYHQYHQDLHSTLDHEHEDLTLARTGEETNDQTDLGEETITDNRIRRTWHNGSLTRQEIHSLEEVVEEIEREKRQQGNMANPEDSSMDQSAIIQEQQEKISRMESSMAEMKEMMKSFFSQSASPRGPPLPETPSPRIQNLRFGTSTPYTGRIPGLETTIGAGEQSIPTSAIQSPGFEQTRIRTEIKLPDEQRGVVLDTKKTNLYFERTEVELFIKRVEKVAVLQKAGGRDVAFQLPFIISNRKISEAIEQMEGHETGNWELLKKELIRKWGRATPLKRYKEDSIPRLIRKAQENGGINTRLEYKKFISEFEEIMDYFTRMEYQNLNPDSGNPLWKALSTELKKEVTKELAHAKQLQTTKDGRNIVPDLEKLKKYVEIALIIVDFNGDDEEYKPKEQVKKTVKIQEPATKEDLEEKLTKLTSALEYQNCQAPPHVSRPSSPGLSDNRPRYGPLECFYCKERHVVTQCEYLNQDMQDRKVYKSQGTYYYPNRQAIVLDKDSSVRELVRKFAEEQSTSSNPPPKEAVKESTSAVAEIEEWGSWVPPQVNMEEGDLQNNLGFGLRKSQRLQEKNAPSGSQPAPSNPIGTEGQPSNIQDEAPKTAARRKSFPGSWLEDNDEEEEERIIIPTKAKTRPVPPAKEKQTRTETADKQEEIIGKLDKSLKAKFYRQSYTLTLEEILKISPNFLQSLHAVQPEEDLVERGLNSVKFNCATNASIDNEGQDSGLTYACPVGMVDMTINKRKIRTLVDTGAEMNIIPDSLADQLGLLTTEIFMRLKGIGGHFTPIIGIAENIPVSVFPGHIHLANFFIVKGSVHTVIGRPFLADHNIRLELSSQKGEVLSFLDTDQRRLCIPICLPNAPGWHKEPPKLRQVFTFQIDEWEAESISSKDFDLQERMEEYNKTIPLLNEDPWQVVLSEPVDWARELGAAEVDEVAWDAFHQINSAVWGTNADPERDAWSLYKEEVRLHPRFKEVFTWPTQKRSLRKLPLWLRELPGGGLGSLDFLQILTTDAAESFLQYGTWNSRYGPVSIAIRRRLYRGGALKWYKKHISRSYKAKNMRNASFGGYQFFI</sequence>
<dbReference type="GO" id="GO:0004190">
    <property type="term" value="F:aspartic-type endopeptidase activity"/>
    <property type="evidence" value="ECO:0007669"/>
    <property type="project" value="InterPro"/>
</dbReference>
<reference evidence="5 6" key="1">
    <citation type="submission" date="2019-05" db="EMBL/GenBank/DDBJ databases">
        <title>Emergence of the Ug99 lineage of the wheat stem rust pathogen through somatic hybridization.</title>
        <authorList>
            <person name="Li F."/>
            <person name="Upadhyaya N.M."/>
            <person name="Sperschneider J."/>
            <person name="Matny O."/>
            <person name="Nguyen-Phuc H."/>
            <person name="Mago R."/>
            <person name="Raley C."/>
            <person name="Miller M.E."/>
            <person name="Silverstein K.A.T."/>
            <person name="Henningsen E."/>
            <person name="Hirsch C.D."/>
            <person name="Visser B."/>
            <person name="Pretorius Z.A."/>
            <person name="Steffenson B.J."/>
            <person name="Schwessinger B."/>
            <person name="Dodds P.N."/>
            <person name="Figueroa M."/>
        </authorList>
    </citation>
    <scope>NUCLEOTIDE SEQUENCE [LARGE SCALE GENOMIC DNA]</scope>
    <source>
        <strain evidence="5 6">Ug99</strain>
    </source>
</reference>
<dbReference type="Gene3D" id="2.40.70.10">
    <property type="entry name" value="Acid Proteases"/>
    <property type="match status" value="1"/>
</dbReference>
<comment type="caution">
    <text evidence="5">The sequence shown here is derived from an EMBL/GenBank/DDBJ whole genome shotgun (WGS) entry which is preliminary data.</text>
</comment>
<keyword evidence="1" id="KW-0378">Hydrolase</keyword>
<feature type="region of interest" description="Disordered" evidence="3">
    <location>
        <begin position="120"/>
        <end position="151"/>
    </location>
</feature>
<keyword evidence="2" id="KW-0175">Coiled coil</keyword>